<dbReference type="Proteomes" id="UP001419268">
    <property type="component" value="Unassembled WGS sequence"/>
</dbReference>
<comment type="caution">
    <text evidence="2">The sequence shown here is derived from an EMBL/GenBank/DDBJ whole genome shotgun (WGS) entry which is preliminary data.</text>
</comment>
<gene>
    <name evidence="2" type="ORF">Scep_020216</name>
</gene>
<evidence type="ECO:0000313" key="2">
    <source>
        <dbReference type="EMBL" id="KAK9112697.1"/>
    </source>
</evidence>
<dbReference type="AlphaFoldDB" id="A0AAP0ICS2"/>
<evidence type="ECO:0000313" key="3">
    <source>
        <dbReference type="Proteomes" id="UP001419268"/>
    </source>
</evidence>
<accession>A0AAP0ICS2</accession>
<feature type="compositionally biased region" description="Basic and acidic residues" evidence="1">
    <location>
        <begin position="95"/>
        <end position="106"/>
    </location>
</feature>
<evidence type="ECO:0000256" key="1">
    <source>
        <dbReference type="SAM" id="MobiDB-lite"/>
    </source>
</evidence>
<sequence>MIGRRKSGRRRSTKREGEDGGGFSTASQQQRQIRPASAAMAVEASRADIRGGRPTSRGNKVAKAAASGPRDSDRGSDLTASGARSRRRGLRSRMARSDAAVRADWL</sequence>
<dbReference type="EMBL" id="JBBNAG010000008">
    <property type="protein sequence ID" value="KAK9112697.1"/>
    <property type="molecule type" value="Genomic_DNA"/>
</dbReference>
<reference evidence="2 3" key="1">
    <citation type="submission" date="2024-01" db="EMBL/GenBank/DDBJ databases">
        <title>Genome assemblies of Stephania.</title>
        <authorList>
            <person name="Yang L."/>
        </authorList>
    </citation>
    <scope>NUCLEOTIDE SEQUENCE [LARGE SCALE GENOMIC DNA]</scope>
    <source>
        <strain evidence="2">JXDWG</strain>
        <tissue evidence="2">Leaf</tissue>
    </source>
</reference>
<keyword evidence="3" id="KW-1185">Reference proteome</keyword>
<name>A0AAP0ICS2_9MAGN</name>
<feature type="region of interest" description="Disordered" evidence="1">
    <location>
        <begin position="1"/>
        <end position="106"/>
    </location>
</feature>
<protein>
    <submittedName>
        <fullName evidence="2">Uncharacterized protein</fullName>
    </submittedName>
</protein>
<feature type="compositionally biased region" description="Basic residues" evidence="1">
    <location>
        <begin position="84"/>
        <end position="94"/>
    </location>
</feature>
<proteinExistence type="predicted"/>
<organism evidence="2 3">
    <name type="scientific">Stephania cephalantha</name>
    <dbReference type="NCBI Taxonomy" id="152367"/>
    <lineage>
        <taxon>Eukaryota</taxon>
        <taxon>Viridiplantae</taxon>
        <taxon>Streptophyta</taxon>
        <taxon>Embryophyta</taxon>
        <taxon>Tracheophyta</taxon>
        <taxon>Spermatophyta</taxon>
        <taxon>Magnoliopsida</taxon>
        <taxon>Ranunculales</taxon>
        <taxon>Menispermaceae</taxon>
        <taxon>Menispermoideae</taxon>
        <taxon>Cissampelideae</taxon>
        <taxon>Stephania</taxon>
    </lineage>
</organism>
<feature type="compositionally biased region" description="Basic residues" evidence="1">
    <location>
        <begin position="1"/>
        <end position="13"/>
    </location>
</feature>